<dbReference type="Proteomes" id="UP000654075">
    <property type="component" value="Unassembled WGS sequence"/>
</dbReference>
<feature type="region of interest" description="Disordered" evidence="1">
    <location>
        <begin position="1"/>
        <end position="32"/>
    </location>
</feature>
<proteinExistence type="predicted"/>
<keyword evidence="3" id="KW-1185">Reference proteome</keyword>
<evidence type="ECO:0000313" key="3">
    <source>
        <dbReference type="Proteomes" id="UP000654075"/>
    </source>
</evidence>
<protein>
    <submittedName>
        <fullName evidence="2">Uncharacterized protein</fullName>
    </submittedName>
</protein>
<dbReference type="OrthoDB" id="405944at2759"/>
<organism evidence="2 3">
    <name type="scientific">Polarella glacialis</name>
    <name type="common">Dinoflagellate</name>
    <dbReference type="NCBI Taxonomy" id="89957"/>
    <lineage>
        <taxon>Eukaryota</taxon>
        <taxon>Sar</taxon>
        <taxon>Alveolata</taxon>
        <taxon>Dinophyceae</taxon>
        <taxon>Suessiales</taxon>
        <taxon>Suessiaceae</taxon>
        <taxon>Polarella</taxon>
    </lineage>
</organism>
<comment type="caution">
    <text evidence="2">The sequence shown here is derived from an EMBL/GenBank/DDBJ whole genome shotgun (WGS) entry which is preliminary data.</text>
</comment>
<gene>
    <name evidence="2" type="ORF">PGLA1383_LOCUS11144</name>
</gene>
<evidence type="ECO:0000313" key="2">
    <source>
        <dbReference type="EMBL" id="CAE8592488.1"/>
    </source>
</evidence>
<sequence length="379" mass="41795">MGGACGKTPAPAGDGQERFPLRAGQVVPPGGSRASCLPDEWRWSVCSSCWVQPSVYSEQSNYDPPPGFPGWSEIEKTFKPPSIYNPPQLDATNPTHSIGLSSPINWLSHRSPICNPPSLPCCSCLKLCNCCMPGLYLADVAADPDSMLLKMLSVPPTSVAPLDLLGGVLWMDGNYAPEVFMTFYDANWISPSVGLKIGAYNWTHDETCFGGMMANVTANSYAPLLLRLEVSPNKKLIMLSMTGIATDGNLIWMYRPEEGEKFFKPDGSELQWAPGDWMRCTFQDPYDSTSPLTFQYMARRVAYTDADGTLVKTAAYEKFVVDEKMDLPHPNTCCNYGNCNLQPQQYLDNFSAQNRRQMVIYAQPPPGPLSVAPQAQRMP</sequence>
<name>A0A813E4J3_POLGL</name>
<dbReference type="EMBL" id="CAJNNV010005713">
    <property type="protein sequence ID" value="CAE8592488.1"/>
    <property type="molecule type" value="Genomic_DNA"/>
</dbReference>
<dbReference type="AlphaFoldDB" id="A0A813E4J3"/>
<reference evidence="2" key="1">
    <citation type="submission" date="2021-02" db="EMBL/GenBank/DDBJ databases">
        <authorList>
            <person name="Dougan E. K."/>
            <person name="Rhodes N."/>
            <person name="Thang M."/>
            <person name="Chan C."/>
        </authorList>
    </citation>
    <scope>NUCLEOTIDE SEQUENCE</scope>
</reference>
<evidence type="ECO:0000256" key="1">
    <source>
        <dbReference type="SAM" id="MobiDB-lite"/>
    </source>
</evidence>
<accession>A0A813E4J3</accession>